<organism evidence="2 3">
    <name type="scientific">Digitaria exilis</name>
    <dbReference type="NCBI Taxonomy" id="1010633"/>
    <lineage>
        <taxon>Eukaryota</taxon>
        <taxon>Viridiplantae</taxon>
        <taxon>Streptophyta</taxon>
        <taxon>Embryophyta</taxon>
        <taxon>Tracheophyta</taxon>
        <taxon>Spermatophyta</taxon>
        <taxon>Magnoliopsida</taxon>
        <taxon>Liliopsida</taxon>
        <taxon>Poales</taxon>
        <taxon>Poaceae</taxon>
        <taxon>PACMAD clade</taxon>
        <taxon>Panicoideae</taxon>
        <taxon>Panicodae</taxon>
        <taxon>Paniceae</taxon>
        <taxon>Anthephorinae</taxon>
        <taxon>Digitaria</taxon>
    </lineage>
</organism>
<evidence type="ECO:0000313" key="2">
    <source>
        <dbReference type="EMBL" id="KAF8674282.1"/>
    </source>
</evidence>
<accession>A0A835ED37</accession>
<gene>
    <name evidence="2" type="ORF">HU200_048104</name>
</gene>
<feature type="chain" id="PRO_5033004408" evidence="1">
    <location>
        <begin position="29"/>
        <end position="79"/>
    </location>
</feature>
<comment type="caution">
    <text evidence="2">The sequence shown here is derived from an EMBL/GenBank/DDBJ whole genome shotgun (WGS) entry which is preliminary data.</text>
</comment>
<dbReference type="EMBL" id="JACEFO010002197">
    <property type="protein sequence ID" value="KAF8674282.1"/>
    <property type="molecule type" value="Genomic_DNA"/>
</dbReference>
<evidence type="ECO:0000313" key="3">
    <source>
        <dbReference type="Proteomes" id="UP000636709"/>
    </source>
</evidence>
<protein>
    <submittedName>
        <fullName evidence="2">Uncharacterized protein</fullName>
    </submittedName>
</protein>
<reference evidence="2" key="1">
    <citation type="submission" date="2020-07" db="EMBL/GenBank/DDBJ databases">
        <title>Genome sequence and genetic diversity analysis of an under-domesticated orphan crop, white fonio (Digitaria exilis).</title>
        <authorList>
            <person name="Bennetzen J.L."/>
            <person name="Chen S."/>
            <person name="Ma X."/>
            <person name="Wang X."/>
            <person name="Yssel A.E.J."/>
            <person name="Chaluvadi S.R."/>
            <person name="Johnson M."/>
            <person name="Gangashetty P."/>
            <person name="Hamidou F."/>
            <person name="Sanogo M.D."/>
            <person name="Zwaenepoel A."/>
            <person name="Wallace J."/>
            <person name="Van De Peer Y."/>
            <person name="Van Deynze A."/>
        </authorList>
    </citation>
    <scope>NUCLEOTIDE SEQUENCE</scope>
    <source>
        <tissue evidence="2">Leaves</tissue>
    </source>
</reference>
<dbReference type="Proteomes" id="UP000636709">
    <property type="component" value="Unassembled WGS sequence"/>
</dbReference>
<dbReference type="AlphaFoldDB" id="A0A835ED37"/>
<evidence type="ECO:0000256" key="1">
    <source>
        <dbReference type="SAM" id="SignalP"/>
    </source>
</evidence>
<dbReference type="OrthoDB" id="676975at2759"/>
<name>A0A835ED37_9POAL</name>
<dbReference type="Gramene" id="Dexi9B01G0009410.1">
    <property type="protein sequence ID" value="Dexi9B01G0009410.1:cds"/>
    <property type="gene ID" value="Dexi9B01G0009410"/>
</dbReference>
<feature type="signal peptide" evidence="1">
    <location>
        <begin position="1"/>
        <end position="28"/>
    </location>
</feature>
<sequence>MASINVSLAATILLSGLVIMAAMGPGEATCTLPCAYGAYITCTNSPGKNFTGCACQYCAPPGCTGCVVRYDNSSSTLQA</sequence>
<keyword evidence="3" id="KW-1185">Reference proteome</keyword>
<proteinExistence type="predicted"/>
<keyword evidence="1" id="KW-0732">Signal</keyword>